<dbReference type="AlphaFoldDB" id="A0A2V3PVC1"/>
<organism evidence="2 3">
    <name type="scientific">Dysgonomonas alginatilytica</name>
    <dbReference type="NCBI Taxonomy" id="1605892"/>
    <lineage>
        <taxon>Bacteria</taxon>
        <taxon>Pseudomonadati</taxon>
        <taxon>Bacteroidota</taxon>
        <taxon>Bacteroidia</taxon>
        <taxon>Bacteroidales</taxon>
        <taxon>Dysgonomonadaceae</taxon>
        <taxon>Dysgonomonas</taxon>
    </lineage>
</organism>
<evidence type="ECO:0000259" key="1">
    <source>
        <dbReference type="Pfam" id="PF24740"/>
    </source>
</evidence>
<feature type="domain" description="DUF7691" evidence="1">
    <location>
        <begin position="1"/>
        <end position="205"/>
    </location>
</feature>
<protein>
    <recommendedName>
        <fullName evidence="1">DUF7691 domain-containing protein</fullName>
    </recommendedName>
</protein>
<dbReference type="EMBL" id="QICL01000001">
    <property type="protein sequence ID" value="PXV68771.1"/>
    <property type="molecule type" value="Genomic_DNA"/>
</dbReference>
<accession>A0A2V3PVC1</accession>
<dbReference type="OrthoDB" id="677477at2"/>
<proteinExistence type="predicted"/>
<name>A0A2V3PVC1_9BACT</name>
<comment type="caution">
    <text evidence="2">The sequence shown here is derived from an EMBL/GenBank/DDBJ whole genome shotgun (WGS) entry which is preliminary data.</text>
</comment>
<keyword evidence="3" id="KW-1185">Reference proteome</keyword>
<evidence type="ECO:0000313" key="3">
    <source>
        <dbReference type="Proteomes" id="UP000247973"/>
    </source>
</evidence>
<gene>
    <name evidence="2" type="ORF">CLV62_10134</name>
</gene>
<dbReference type="RefSeq" id="WP_110308764.1">
    <property type="nucleotide sequence ID" value="NZ_QICL01000001.1"/>
</dbReference>
<reference evidence="2 3" key="1">
    <citation type="submission" date="2018-03" db="EMBL/GenBank/DDBJ databases">
        <title>Genomic Encyclopedia of Archaeal and Bacterial Type Strains, Phase II (KMG-II): from individual species to whole genera.</title>
        <authorList>
            <person name="Goeker M."/>
        </authorList>
    </citation>
    <scope>NUCLEOTIDE SEQUENCE [LARGE SCALE GENOMIC DNA]</scope>
    <source>
        <strain evidence="2 3">DSM 100214</strain>
    </source>
</reference>
<sequence>MEYCIFSFAADIEQVKKVFDSHDSLLFDQIQDNDVFKNYASQDLENQVSTKEALRQIIHGEPYKKHSAHAYWYALISIFAFLGQQLPYNQDIELDNETEMIDSYLRSDFGIETTVAEVLLNNFPDLGLPDVATFPLAGAISPLQISLLSDELQNVILTNSQIDLLWQTQKEKDETKAFVYNSIKGFKENIDFCNENNLSLISFCH</sequence>
<dbReference type="Proteomes" id="UP000247973">
    <property type="component" value="Unassembled WGS sequence"/>
</dbReference>
<dbReference type="InterPro" id="IPR056108">
    <property type="entry name" value="DUF7691"/>
</dbReference>
<dbReference type="Pfam" id="PF24740">
    <property type="entry name" value="DUF7691"/>
    <property type="match status" value="1"/>
</dbReference>
<evidence type="ECO:0000313" key="2">
    <source>
        <dbReference type="EMBL" id="PXV68771.1"/>
    </source>
</evidence>